<evidence type="ECO:0000256" key="1">
    <source>
        <dbReference type="ARBA" id="ARBA00004141"/>
    </source>
</evidence>
<evidence type="ECO:0000256" key="7">
    <source>
        <dbReference type="SAM" id="MobiDB-lite"/>
    </source>
</evidence>
<dbReference type="PANTHER" id="PTHR33281:SF20">
    <property type="match status" value="1"/>
</dbReference>
<name>A0A813L6K4_POLGL</name>
<dbReference type="Pfam" id="PF25539">
    <property type="entry name" value="Bestrophin_2"/>
    <property type="match status" value="1"/>
</dbReference>
<dbReference type="Proteomes" id="UP000626109">
    <property type="component" value="Unassembled WGS sequence"/>
</dbReference>
<evidence type="ECO:0000313" key="9">
    <source>
        <dbReference type="EMBL" id="CAE8720317.1"/>
    </source>
</evidence>
<dbReference type="GO" id="GO:0005254">
    <property type="term" value="F:chloride channel activity"/>
    <property type="evidence" value="ECO:0007669"/>
    <property type="project" value="InterPro"/>
</dbReference>
<feature type="compositionally biased region" description="Basic and acidic residues" evidence="7">
    <location>
        <begin position="362"/>
        <end position="375"/>
    </location>
</feature>
<keyword evidence="5" id="KW-0406">Ion transport</keyword>
<dbReference type="InterPro" id="IPR044669">
    <property type="entry name" value="YneE/VCCN1/2-like"/>
</dbReference>
<feature type="compositionally biased region" description="Polar residues" evidence="7">
    <location>
        <begin position="403"/>
        <end position="412"/>
    </location>
</feature>
<feature type="region of interest" description="Disordered" evidence="7">
    <location>
        <begin position="322"/>
        <end position="375"/>
    </location>
</feature>
<evidence type="ECO:0000256" key="5">
    <source>
        <dbReference type="ARBA" id="ARBA00023065"/>
    </source>
</evidence>
<evidence type="ECO:0000256" key="2">
    <source>
        <dbReference type="ARBA" id="ARBA00022448"/>
    </source>
</evidence>
<feature type="compositionally biased region" description="Low complexity" evidence="7">
    <location>
        <begin position="480"/>
        <end position="496"/>
    </location>
</feature>
<protein>
    <recommendedName>
        <fullName evidence="11">Bestrophin homolog</fullName>
    </recommendedName>
</protein>
<gene>
    <name evidence="9" type="ORF">PGLA2088_LOCUS41244</name>
</gene>
<comment type="caution">
    <text evidence="9">The sequence shown here is derived from an EMBL/GenBank/DDBJ whole genome shotgun (WGS) entry which is preliminary data.</text>
</comment>
<sequence length="548" mass="61460">MSAVFSYVMSKYLFSWHDASYMEGVDSVWAGYTFVLGFLIVFRNNQAYNRFWEGTSLATQFKGHWFITVSNLCAFCSRSTANKKKAEVAHFQNALMRLFSLLHCAALQEICDLKDDSLEIINSDQMDEKCMIFLKDAINPCEVIVNWIQRLVIQANDSCVIDVPAPILSRVFQELGSGSVSFSNAKKLRDVPFPFPYAQLISCMLFVHWLFTPVFAAYAIESGEWAGVMSFFVTMSFWSLYYIALEIDQPFGEDPNDLPIHKIQQDWNNSLLTLLLPCSKVVPTFEMSADKYESSLFPTDLDELIMAQPADEILFKTYSRGRSSQGSDFREQVIVRHDSKSPSGSRHRSNDVTFNDILSESSSEKGDLQFRSERQRSVDICSSVMAVNMQFRSSSDEDDPTGSKPTVTLSNDQPPPSELKLEPDNNNSNNHSNNSNNHSNNNNNNSSNNNHNNTAASEEQSLGGGSETSPHRGLGPPNHPSSSSSSPPLTITTTRTAIPDRAIVQTHRYSPRRESSEAPRPIPDDNNHKLQMFQGAMLSHQFKGAQLV</sequence>
<dbReference type="GO" id="GO:0016020">
    <property type="term" value="C:membrane"/>
    <property type="evidence" value="ECO:0007669"/>
    <property type="project" value="UniProtKB-SubCell"/>
</dbReference>
<accession>A0A813L6K4</accession>
<keyword evidence="4 8" id="KW-1133">Transmembrane helix</keyword>
<dbReference type="EMBL" id="CAJNNW010033774">
    <property type="protein sequence ID" value="CAE8720317.1"/>
    <property type="molecule type" value="Genomic_DNA"/>
</dbReference>
<comment type="subcellular location">
    <subcellularLocation>
        <location evidence="1">Membrane</location>
        <topology evidence="1">Multi-pass membrane protein</topology>
    </subcellularLocation>
</comment>
<keyword evidence="3 8" id="KW-0812">Transmembrane</keyword>
<proteinExistence type="predicted"/>
<evidence type="ECO:0000313" key="10">
    <source>
        <dbReference type="Proteomes" id="UP000626109"/>
    </source>
</evidence>
<feature type="transmembrane region" description="Helical" evidence="8">
    <location>
        <begin position="20"/>
        <end position="42"/>
    </location>
</feature>
<evidence type="ECO:0008006" key="11">
    <source>
        <dbReference type="Google" id="ProtNLM"/>
    </source>
</evidence>
<evidence type="ECO:0000256" key="4">
    <source>
        <dbReference type="ARBA" id="ARBA00022989"/>
    </source>
</evidence>
<feature type="compositionally biased region" description="Basic and acidic residues" evidence="7">
    <location>
        <begin position="328"/>
        <end position="340"/>
    </location>
</feature>
<evidence type="ECO:0000256" key="6">
    <source>
        <dbReference type="ARBA" id="ARBA00023136"/>
    </source>
</evidence>
<feature type="region of interest" description="Disordered" evidence="7">
    <location>
        <begin position="392"/>
        <end position="528"/>
    </location>
</feature>
<keyword evidence="2" id="KW-0813">Transport</keyword>
<organism evidence="9 10">
    <name type="scientific">Polarella glacialis</name>
    <name type="common">Dinoflagellate</name>
    <dbReference type="NCBI Taxonomy" id="89957"/>
    <lineage>
        <taxon>Eukaryota</taxon>
        <taxon>Sar</taxon>
        <taxon>Alveolata</taxon>
        <taxon>Dinophyceae</taxon>
        <taxon>Suessiales</taxon>
        <taxon>Suessiaceae</taxon>
        <taxon>Polarella</taxon>
    </lineage>
</organism>
<reference evidence="9" key="1">
    <citation type="submission" date="2021-02" db="EMBL/GenBank/DDBJ databases">
        <authorList>
            <person name="Dougan E. K."/>
            <person name="Rhodes N."/>
            <person name="Thang M."/>
            <person name="Chan C."/>
        </authorList>
    </citation>
    <scope>NUCLEOTIDE SEQUENCE</scope>
</reference>
<evidence type="ECO:0000256" key="3">
    <source>
        <dbReference type="ARBA" id="ARBA00022692"/>
    </source>
</evidence>
<feature type="compositionally biased region" description="Low complexity" evidence="7">
    <location>
        <begin position="425"/>
        <end position="453"/>
    </location>
</feature>
<evidence type="ECO:0000256" key="8">
    <source>
        <dbReference type="SAM" id="Phobius"/>
    </source>
</evidence>
<feature type="compositionally biased region" description="Polar residues" evidence="7">
    <location>
        <begin position="351"/>
        <end position="361"/>
    </location>
</feature>
<feature type="transmembrane region" description="Helical" evidence="8">
    <location>
        <begin position="197"/>
        <end position="219"/>
    </location>
</feature>
<keyword evidence="6 8" id="KW-0472">Membrane</keyword>
<feature type="compositionally biased region" description="Basic and acidic residues" evidence="7">
    <location>
        <begin position="511"/>
        <end position="528"/>
    </location>
</feature>
<dbReference type="PANTHER" id="PTHR33281">
    <property type="entry name" value="UPF0187 PROTEIN YNEE"/>
    <property type="match status" value="1"/>
</dbReference>
<dbReference type="AlphaFoldDB" id="A0A813L6K4"/>